<feature type="domain" description="Glycosyltransferase subfamily 4-like N-terminal" evidence="2">
    <location>
        <begin position="5"/>
        <end position="89"/>
    </location>
</feature>
<dbReference type="EMBL" id="UINC01109991">
    <property type="protein sequence ID" value="SVC77196.1"/>
    <property type="molecule type" value="Genomic_DNA"/>
</dbReference>
<evidence type="ECO:0000259" key="2">
    <source>
        <dbReference type="Pfam" id="PF13579"/>
    </source>
</evidence>
<proteinExistence type="predicted"/>
<dbReference type="Pfam" id="PF00534">
    <property type="entry name" value="Glycos_transf_1"/>
    <property type="match status" value="1"/>
</dbReference>
<dbReference type="Gene3D" id="3.40.50.2000">
    <property type="entry name" value="Glycogen Phosphorylase B"/>
    <property type="match status" value="2"/>
</dbReference>
<accession>A0A382PVE3</accession>
<organism evidence="3">
    <name type="scientific">marine metagenome</name>
    <dbReference type="NCBI Taxonomy" id="408172"/>
    <lineage>
        <taxon>unclassified sequences</taxon>
        <taxon>metagenomes</taxon>
        <taxon>ecological metagenomes</taxon>
    </lineage>
</organism>
<dbReference type="Pfam" id="PF13579">
    <property type="entry name" value="Glyco_trans_4_4"/>
    <property type="match status" value="1"/>
</dbReference>
<name>A0A382PVE3_9ZZZZ</name>
<dbReference type="PANTHER" id="PTHR45947">
    <property type="entry name" value="SULFOQUINOVOSYL TRANSFERASE SQD2"/>
    <property type="match status" value="1"/>
</dbReference>
<protein>
    <recommendedName>
        <fullName evidence="4">Glycosyl transferase family 1 domain-containing protein</fullName>
    </recommendedName>
</protein>
<evidence type="ECO:0000313" key="3">
    <source>
        <dbReference type="EMBL" id="SVC77196.1"/>
    </source>
</evidence>
<evidence type="ECO:0008006" key="4">
    <source>
        <dbReference type="Google" id="ProtNLM"/>
    </source>
</evidence>
<evidence type="ECO:0000259" key="1">
    <source>
        <dbReference type="Pfam" id="PF00534"/>
    </source>
</evidence>
<reference evidence="3" key="1">
    <citation type="submission" date="2018-05" db="EMBL/GenBank/DDBJ databases">
        <authorList>
            <person name="Lanie J.A."/>
            <person name="Ng W.-L."/>
            <person name="Kazmierczak K.M."/>
            <person name="Andrzejewski T.M."/>
            <person name="Davidsen T.M."/>
            <person name="Wayne K.J."/>
            <person name="Tettelin H."/>
            <person name="Glass J.I."/>
            <person name="Rusch D."/>
            <person name="Podicherti R."/>
            <person name="Tsui H.-C.T."/>
            <person name="Winkler M.E."/>
        </authorList>
    </citation>
    <scope>NUCLEOTIDE SEQUENCE</scope>
</reference>
<feature type="domain" description="Glycosyl transferase family 1" evidence="1">
    <location>
        <begin position="113"/>
        <end position="260"/>
    </location>
</feature>
<feature type="non-terminal residue" evidence="3">
    <location>
        <position position="1"/>
    </location>
</feature>
<gene>
    <name evidence="3" type="ORF">METZ01_LOCUS330050</name>
</gene>
<sequence>HVIRAYDPAIRGSLAVYWGRRLHLPTLISVHADLDEQRSHEKRFMHFVRVLFEGYCLPRATDVLCVTRHVERYAHRWGVNTERTHVIYNRVSGERFEQSVKRLQPLGERASALSILTVGRLIPQKYQACLIEAVARLNATLTVIGDGILRESLERLVDELQIRQQVRFIRAVPHQEIARHYAAADVFAMATHYEGFCIPVLEAMSAGLPIVVSKIPPLVEIVGDTGQLVDNDPEAFAFALQRLIDDSSLRNKMGMMARQRAATLDGSVMEQREAQLYEALMKTTEESPIDVH</sequence>
<dbReference type="AlphaFoldDB" id="A0A382PVE3"/>
<dbReference type="SUPFAM" id="SSF53756">
    <property type="entry name" value="UDP-Glycosyltransferase/glycogen phosphorylase"/>
    <property type="match status" value="1"/>
</dbReference>
<dbReference type="InterPro" id="IPR028098">
    <property type="entry name" value="Glyco_trans_4-like_N"/>
</dbReference>
<dbReference type="PANTHER" id="PTHR45947:SF3">
    <property type="entry name" value="SULFOQUINOVOSYL TRANSFERASE SQD2"/>
    <property type="match status" value="1"/>
</dbReference>
<dbReference type="GO" id="GO:0016757">
    <property type="term" value="F:glycosyltransferase activity"/>
    <property type="evidence" value="ECO:0007669"/>
    <property type="project" value="InterPro"/>
</dbReference>
<dbReference type="InterPro" id="IPR050194">
    <property type="entry name" value="Glycosyltransferase_grp1"/>
</dbReference>
<dbReference type="InterPro" id="IPR001296">
    <property type="entry name" value="Glyco_trans_1"/>
</dbReference>